<dbReference type="EMBL" id="VSRR010008556">
    <property type="protein sequence ID" value="MPC48914.1"/>
    <property type="molecule type" value="Genomic_DNA"/>
</dbReference>
<gene>
    <name evidence="1" type="ORF">E2C01_042700</name>
</gene>
<sequence length="87" mass="10286">MDAPYVYPTRKDQVFLPRQETNQSVKTLVTVKAIRSFERLYSEVKQHTTLTYFSIKPSHLLGISRTNTERCYSDHSSLEVKYDRTQR</sequence>
<organism evidence="1 2">
    <name type="scientific">Portunus trituberculatus</name>
    <name type="common">Swimming crab</name>
    <name type="synonym">Neptunus trituberculatus</name>
    <dbReference type="NCBI Taxonomy" id="210409"/>
    <lineage>
        <taxon>Eukaryota</taxon>
        <taxon>Metazoa</taxon>
        <taxon>Ecdysozoa</taxon>
        <taxon>Arthropoda</taxon>
        <taxon>Crustacea</taxon>
        <taxon>Multicrustacea</taxon>
        <taxon>Malacostraca</taxon>
        <taxon>Eumalacostraca</taxon>
        <taxon>Eucarida</taxon>
        <taxon>Decapoda</taxon>
        <taxon>Pleocyemata</taxon>
        <taxon>Brachyura</taxon>
        <taxon>Eubrachyura</taxon>
        <taxon>Portunoidea</taxon>
        <taxon>Portunidae</taxon>
        <taxon>Portuninae</taxon>
        <taxon>Portunus</taxon>
    </lineage>
</organism>
<evidence type="ECO:0000313" key="1">
    <source>
        <dbReference type="EMBL" id="MPC48914.1"/>
    </source>
</evidence>
<comment type="caution">
    <text evidence="1">The sequence shown here is derived from an EMBL/GenBank/DDBJ whole genome shotgun (WGS) entry which is preliminary data.</text>
</comment>
<dbReference type="Proteomes" id="UP000324222">
    <property type="component" value="Unassembled WGS sequence"/>
</dbReference>
<keyword evidence="2" id="KW-1185">Reference proteome</keyword>
<proteinExistence type="predicted"/>
<name>A0A5B7FX82_PORTR</name>
<dbReference type="AlphaFoldDB" id="A0A5B7FX82"/>
<protein>
    <submittedName>
        <fullName evidence="1">Uncharacterized protein</fullName>
    </submittedName>
</protein>
<accession>A0A5B7FX82</accession>
<reference evidence="1 2" key="1">
    <citation type="submission" date="2019-05" db="EMBL/GenBank/DDBJ databases">
        <title>Another draft genome of Portunus trituberculatus and its Hox gene families provides insights of decapod evolution.</title>
        <authorList>
            <person name="Jeong J.-H."/>
            <person name="Song I."/>
            <person name="Kim S."/>
            <person name="Choi T."/>
            <person name="Kim D."/>
            <person name="Ryu S."/>
            <person name="Kim W."/>
        </authorList>
    </citation>
    <scope>NUCLEOTIDE SEQUENCE [LARGE SCALE GENOMIC DNA]</scope>
    <source>
        <tissue evidence="1">Muscle</tissue>
    </source>
</reference>
<evidence type="ECO:0000313" key="2">
    <source>
        <dbReference type="Proteomes" id="UP000324222"/>
    </source>
</evidence>